<dbReference type="GO" id="GO:0003700">
    <property type="term" value="F:DNA-binding transcription factor activity"/>
    <property type="evidence" value="ECO:0007669"/>
    <property type="project" value="InterPro"/>
</dbReference>
<sequence length="250" mass="26617">MRRILSRMRHEPDVRSYAVTHPAGTVVPPQPPGWRQVLFAAAGAITVEVPEGSWFVPPGAAVDVPAGVPHRIRAASRTRLRNLYLRGSVADRTRVVAVSPLLRELVLTAVDRAPLYRDDPGHARLAALLDQELDGAAPVEPLLLPLPTDPVARAVADRVLADPGEPGGTDALCRGCGAARRTVERRFREETGLGVAQWRRRARLAAALEALARGDPPSRVAARVGYATPSAFGAMVRAELGTTPGALSGI</sequence>
<dbReference type="Gene3D" id="1.10.10.60">
    <property type="entry name" value="Homeodomain-like"/>
    <property type="match status" value="1"/>
</dbReference>
<dbReference type="InterPro" id="IPR018060">
    <property type="entry name" value="HTH_AraC"/>
</dbReference>
<organism evidence="2 3">
    <name type="scientific">Pseudonocardia endophytica</name>
    <dbReference type="NCBI Taxonomy" id="401976"/>
    <lineage>
        <taxon>Bacteria</taxon>
        <taxon>Bacillati</taxon>
        <taxon>Actinomycetota</taxon>
        <taxon>Actinomycetes</taxon>
        <taxon>Pseudonocardiales</taxon>
        <taxon>Pseudonocardiaceae</taxon>
        <taxon>Pseudonocardia</taxon>
    </lineage>
</organism>
<protein>
    <submittedName>
        <fullName evidence="2">AraC family transcriptional regulator</fullName>
    </submittedName>
</protein>
<evidence type="ECO:0000313" key="2">
    <source>
        <dbReference type="EMBL" id="TCK22521.1"/>
    </source>
</evidence>
<accession>A0A4R1HMX6</accession>
<proteinExistence type="predicted"/>
<keyword evidence="3" id="KW-1185">Reference proteome</keyword>
<dbReference type="PANTHER" id="PTHR11019:SF159">
    <property type="entry name" value="TRANSCRIPTIONAL REGULATOR-RELATED"/>
    <property type="match status" value="1"/>
</dbReference>
<comment type="caution">
    <text evidence="2">The sequence shown here is derived from an EMBL/GenBank/DDBJ whole genome shotgun (WGS) entry which is preliminary data.</text>
</comment>
<dbReference type="SMART" id="SM00342">
    <property type="entry name" value="HTH_ARAC"/>
    <property type="match status" value="1"/>
</dbReference>
<feature type="domain" description="HTH araC/xylS-type" evidence="1">
    <location>
        <begin position="153"/>
        <end position="250"/>
    </location>
</feature>
<reference evidence="2 3" key="1">
    <citation type="submission" date="2019-03" db="EMBL/GenBank/DDBJ databases">
        <title>Sequencing the genomes of 1000 actinobacteria strains.</title>
        <authorList>
            <person name="Klenk H.-P."/>
        </authorList>
    </citation>
    <scope>NUCLEOTIDE SEQUENCE [LARGE SCALE GENOMIC DNA]</scope>
    <source>
        <strain evidence="2 3">DSM 44969</strain>
    </source>
</reference>
<dbReference type="CDD" id="cd06124">
    <property type="entry name" value="cupin_NimR-like_N"/>
    <property type="match status" value="1"/>
</dbReference>
<evidence type="ECO:0000259" key="1">
    <source>
        <dbReference type="PROSITE" id="PS01124"/>
    </source>
</evidence>
<dbReference type="Gene3D" id="2.60.120.10">
    <property type="entry name" value="Jelly Rolls"/>
    <property type="match status" value="1"/>
</dbReference>
<dbReference type="AlphaFoldDB" id="A0A4R1HMX6"/>
<gene>
    <name evidence="2" type="ORF">EV378_6526</name>
</gene>
<dbReference type="InterPro" id="IPR011051">
    <property type="entry name" value="RmlC_Cupin_sf"/>
</dbReference>
<dbReference type="GO" id="GO:0043565">
    <property type="term" value="F:sequence-specific DNA binding"/>
    <property type="evidence" value="ECO:0007669"/>
    <property type="project" value="InterPro"/>
</dbReference>
<name>A0A4R1HMX6_PSEEN</name>
<dbReference type="Pfam" id="PF12833">
    <property type="entry name" value="HTH_18"/>
    <property type="match status" value="1"/>
</dbReference>
<dbReference type="EMBL" id="SMFZ01000002">
    <property type="protein sequence ID" value="TCK22521.1"/>
    <property type="molecule type" value="Genomic_DNA"/>
</dbReference>
<dbReference type="PROSITE" id="PS01124">
    <property type="entry name" value="HTH_ARAC_FAMILY_2"/>
    <property type="match status" value="1"/>
</dbReference>
<evidence type="ECO:0000313" key="3">
    <source>
        <dbReference type="Proteomes" id="UP000295560"/>
    </source>
</evidence>
<dbReference type="Proteomes" id="UP000295560">
    <property type="component" value="Unassembled WGS sequence"/>
</dbReference>
<dbReference type="SUPFAM" id="SSF51182">
    <property type="entry name" value="RmlC-like cupins"/>
    <property type="match status" value="1"/>
</dbReference>
<dbReference type="InterPro" id="IPR014710">
    <property type="entry name" value="RmlC-like_jellyroll"/>
</dbReference>
<dbReference type="PANTHER" id="PTHR11019">
    <property type="entry name" value="HTH-TYPE TRANSCRIPTIONAL REGULATOR NIMR"/>
    <property type="match status" value="1"/>
</dbReference>